<evidence type="ECO:0000256" key="15">
    <source>
        <dbReference type="ARBA" id="ARBA00023306"/>
    </source>
</evidence>
<dbReference type="InterPro" id="IPR012340">
    <property type="entry name" value="NA-bd_OB-fold"/>
</dbReference>
<dbReference type="SUPFAM" id="SSF50249">
    <property type="entry name" value="Nucleic acid-binding proteins"/>
    <property type="match status" value="1"/>
</dbReference>
<comment type="subcellular location">
    <subcellularLocation>
        <location evidence="2">Chromosome</location>
    </subcellularLocation>
    <subcellularLocation>
        <location evidence="1 20">Nucleus</location>
    </subcellularLocation>
</comment>
<evidence type="ECO:0000256" key="2">
    <source>
        <dbReference type="ARBA" id="ARBA00004286"/>
    </source>
</evidence>
<evidence type="ECO:0000256" key="4">
    <source>
        <dbReference type="ARBA" id="ARBA00012551"/>
    </source>
</evidence>
<evidence type="ECO:0000256" key="16">
    <source>
        <dbReference type="ARBA" id="ARBA00048432"/>
    </source>
</evidence>
<comment type="similarity">
    <text evidence="3 19">Belongs to the MCM family.</text>
</comment>
<comment type="function">
    <text evidence="20">Acts as component of the MCM2-7 complex (MCM complex) which is the replicative helicase essential for 'once per cell cycle' DNA replication initiation and elongation in eukaryotic cells. The active ATPase sites in the MCM2-7 ring are formed through the interaction surfaces of two neighboring subunits such that a critical structure of a conserved arginine finger motif is provided in trans relative to the ATP-binding site of the Walker A box of the adjacent subunit. The six ATPase active sites, however, are likely to contribute differentially to the complex helicase activity.</text>
</comment>
<reference evidence="24 25" key="1">
    <citation type="journal article" date="2011" name="Proc. Natl. Acad. Sci. U.S.A.">
        <title>Genetic diversity and population structure of the endangered marsupial Sarcophilus harrisii (Tasmanian devil).</title>
        <authorList>
            <person name="Miller W."/>
            <person name="Hayes V.M."/>
            <person name="Ratan A."/>
            <person name="Petersen D.C."/>
            <person name="Wittekindt N.E."/>
            <person name="Miller J."/>
            <person name="Walenz B."/>
            <person name="Knight J."/>
            <person name="Qi J."/>
            <person name="Zhao F."/>
            <person name="Wang Q."/>
            <person name="Bedoya-Reina O.C."/>
            <person name="Katiyar N."/>
            <person name="Tomsho L.P."/>
            <person name="Kasson L.M."/>
            <person name="Hardie R.A."/>
            <person name="Woodbridge P."/>
            <person name="Tindall E.A."/>
            <person name="Bertelsen M.F."/>
            <person name="Dixon D."/>
            <person name="Pyecroft S."/>
            <person name="Helgen K.M."/>
            <person name="Lesk A.M."/>
            <person name="Pringle T.H."/>
            <person name="Patterson N."/>
            <person name="Zhang Y."/>
            <person name="Kreiss A."/>
            <person name="Woods G.M."/>
            <person name="Jones M.E."/>
            <person name="Schuster S.C."/>
        </authorList>
    </citation>
    <scope>NUCLEOTIDE SEQUENCE [LARGE SCALE GENOMIC DNA]</scope>
</reference>
<accession>G3WGL3</accession>
<dbReference type="GO" id="GO:0042555">
    <property type="term" value="C:MCM complex"/>
    <property type="evidence" value="ECO:0007669"/>
    <property type="project" value="UniProtKB-UniRule"/>
</dbReference>
<keyword evidence="5" id="KW-0158">Chromosome</keyword>
<dbReference type="InterPro" id="IPR041562">
    <property type="entry name" value="MCM_lid"/>
</dbReference>
<evidence type="ECO:0000256" key="13">
    <source>
        <dbReference type="ARBA" id="ARBA00023125"/>
    </source>
</evidence>
<feature type="domain" description="MCM C-terminal AAA(+) ATPase" evidence="23">
    <location>
        <begin position="351"/>
        <end position="557"/>
    </location>
</feature>
<proteinExistence type="inferred from homology"/>
<evidence type="ECO:0000256" key="20">
    <source>
        <dbReference type="RuleBase" id="RU368061"/>
    </source>
</evidence>
<dbReference type="AlphaFoldDB" id="G3WGL3"/>
<evidence type="ECO:0000256" key="6">
    <source>
        <dbReference type="ARBA" id="ARBA00022553"/>
    </source>
</evidence>
<dbReference type="eggNOG" id="KOG0479">
    <property type="taxonomic scope" value="Eukaryota"/>
</dbReference>
<dbReference type="GO" id="GO:0017116">
    <property type="term" value="F:single-stranded DNA helicase activity"/>
    <property type="evidence" value="ECO:0007669"/>
    <property type="project" value="TreeGrafter"/>
</dbReference>
<evidence type="ECO:0000256" key="18">
    <source>
        <dbReference type="ARBA" id="ARBA00073500"/>
    </source>
</evidence>
<feature type="compositionally biased region" description="Basic and acidic residues" evidence="21">
    <location>
        <begin position="783"/>
        <end position="795"/>
    </location>
</feature>
<keyword evidence="14 20" id="KW-0539">Nucleus</keyword>
<evidence type="ECO:0000313" key="24">
    <source>
        <dbReference type="Ensembl" id="ENSSHAP00000014568.2"/>
    </source>
</evidence>
<keyword evidence="9 20" id="KW-0378">Hydrolase</keyword>
<dbReference type="GO" id="GO:0071162">
    <property type="term" value="C:CMG complex"/>
    <property type="evidence" value="ECO:0007669"/>
    <property type="project" value="Ensembl"/>
</dbReference>
<dbReference type="FunCoup" id="G3WGL3">
    <property type="interactions" value="1928"/>
</dbReference>
<keyword evidence="11 19" id="KW-0067">ATP-binding</keyword>
<keyword evidence="22" id="KW-0812">Transmembrane</keyword>
<evidence type="ECO:0000256" key="7">
    <source>
        <dbReference type="ARBA" id="ARBA00022705"/>
    </source>
</evidence>
<dbReference type="Pfam" id="PF14551">
    <property type="entry name" value="MCM_N"/>
    <property type="match status" value="1"/>
</dbReference>
<dbReference type="InterPro" id="IPR027925">
    <property type="entry name" value="MCM_N"/>
</dbReference>
<evidence type="ECO:0000256" key="22">
    <source>
        <dbReference type="SAM" id="Phobius"/>
    </source>
</evidence>
<dbReference type="Pfam" id="PF17207">
    <property type="entry name" value="MCM_OB"/>
    <property type="match status" value="1"/>
</dbReference>
<reference evidence="24" key="2">
    <citation type="submission" date="2025-08" db="UniProtKB">
        <authorList>
            <consortium name="Ensembl"/>
        </authorList>
    </citation>
    <scope>IDENTIFICATION</scope>
</reference>
<dbReference type="PROSITE" id="PS50051">
    <property type="entry name" value="MCM_2"/>
    <property type="match status" value="1"/>
</dbReference>
<dbReference type="InterPro" id="IPR027417">
    <property type="entry name" value="P-loop_NTPase"/>
</dbReference>
<dbReference type="EC" id="3.6.4.12" evidence="4 20"/>
<dbReference type="GO" id="GO:0003697">
    <property type="term" value="F:single-stranded DNA binding"/>
    <property type="evidence" value="ECO:0007669"/>
    <property type="project" value="TreeGrafter"/>
</dbReference>
<dbReference type="FunFam" id="3.30.1640.10:FF:000002">
    <property type="entry name" value="DNA helicase"/>
    <property type="match status" value="1"/>
</dbReference>
<name>G3WGL3_SARHA</name>
<dbReference type="GO" id="GO:1902975">
    <property type="term" value="P:mitotic DNA replication initiation"/>
    <property type="evidence" value="ECO:0007669"/>
    <property type="project" value="TreeGrafter"/>
</dbReference>
<dbReference type="SUPFAM" id="SSF52540">
    <property type="entry name" value="P-loop containing nucleoside triphosphate hydrolases"/>
    <property type="match status" value="1"/>
</dbReference>
<evidence type="ECO:0000256" key="12">
    <source>
        <dbReference type="ARBA" id="ARBA00022990"/>
    </source>
</evidence>
<dbReference type="InterPro" id="IPR056575">
    <property type="entry name" value="WH_MCM3_C"/>
</dbReference>
<evidence type="ECO:0000256" key="17">
    <source>
        <dbReference type="ARBA" id="ARBA00054613"/>
    </source>
</evidence>
<dbReference type="Gene3D" id="2.20.28.10">
    <property type="match status" value="1"/>
</dbReference>
<evidence type="ECO:0000256" key="9">
    <source>
        <dbReference type="ARBA" id="ARBA00022801"/>
    </source>
</evidence>
<organism evidence="24 25">
    <name type="scientific">Sarcophilus harrisii</name>
    <name type="common">Tasmanian devil</name>
    <name type="synonym">Sarcophilus laniarius</name>
    <dbReference type="NCBI Taxonomy" id="9305"/>
    <lineage>
        <taxon>Eukaryota</taxon>
        <taxon>Metazoa</taxon>
        <taxon>Chordata</taxon>
        <taxon>Craniata</taxon>
        <taxon>Vertebrata</taxon>
        <taxon>Euteleostomi</taxon>
        <taxon>Mammalia</taxon>
        <taxon>Metatheria</taxon>
        <taxon>Dasyuromorphia</taxon>
        <taxon>Dasyuridae</taxon>
        <taxon>Sarcophilus</taxon>
    </lineage>
</organism>
<dbReference type="GeneTree" id="ENSGT01150000286966"/>
<dbReference type="FunFam" id="3.40.50.300:FF:000234">
    <property type="entry name" value="DNA helicase"/>
    <property type="match status" value="1"/>
</dbReference>
<evidence type="ECO:0000256" key="5">
    <source>
        <dbReference type="ARBA" id="ARBA00022454"/>
    </source>
</evidence>
<evidence type="ECO:0000256" key="19">
    <source>
        <dbReference type="RuleBase" id="RU004070"/>
    </source>
</evidence>
<dbReference type="Pfam" id="PF00493">
    <property type="entry name" value="MCM"/>
    <property type="match status" value="1"/>
</dbReference>
<dbReference type="Pfam" id="PF23191">
    <property type="entry name" value="WHD_MCM3_C"/>
    <property type="match status" value="1"/>
</dbReference>
<dbReference type="InterPro" id="IPR001208">
    <property type="entry name" value="MCM_dom"/>
</dbReference>
<dbReference type="STRING" id="9305.ENSSHAP00000014568"/>
<evidence type="ECO:0000256" key="11">
    <source>
        <dbReference type="ARBA" id="ARBA00022840"/>
    </source>
</evidence>
<keyword evidence="6" id="KW-0597">Phosphoprotein</keyword>
<reference evidence="24" key="3">
    <citation type="submission" date="2025-09" db="UniProtKB">
        <authorList>
            <consortium name="Ensembl"/>
        </authorList>
    </citation>
    <scope>IDENTIFICATION</scope>
</reference>
<dbReference type="SMART" id="SM00350">
    <property type="entry name" value="MCM"/>
    <property type="match status" value="1"/>
</dbReference>
<dbReference type="InterPro" id="IPR018525">
    <property type="entry name" value="MCM_CS"/>
</dbReference>
<keyword evidence="7 20" id="KW-0235">DNA replication</keyword>
<dbReference type="CDD" id="cd17754">
    <property type="entry name" value="MCM3"/>
    <property type="match status" value="1"/>
</dbReference>
<dbReference type="GO" id="GO:0016887">
    <property type="term" value="F:ATP hydrolysis activity"/>
    <property type="evidence" value="ECO:0007669"/>
    <property type="project" value="RHEA"/>
</dbReference>
<feature type="compositionally biased region" description="Acidic residues" evidence="21">
    <location>
        <begin position="760"/>
        <end position="773"/>
    </location>
</feature>
<evidence type="ECO:0000256" key="21">
    <source>
        <dbReference type="SAM" id="MobiDB-lite"/>
    </source>
</evidence>
<keyword evidence="10 20" id="KW-0347">Helicase</keyword>
<feature type="compositionally biased region" description="Basic and acidic residues" evidence="21">
    <location>
        <begin position="750"/>
        <end position="759"/>
    </location>
</feature>
<keyword evidence="22" id="KW-1133">Transmembrane helix</keyword>
<keyword evidence="22" id="KW-0472">Membrane</keyword>
<evidence type="ECO:0000256" key="14">
    <source>
        <dbReference type="ARBA" id="ARBA00023242"/>
    </source>
</evidence>
<sequence length="864" mass="96918">MRNKAQNSLIRQNSEGSQEMVTLAMYMGMTSAHPLVMLLQLQVNLLHQGFVGTTLILSPLSPGIEELQRRVPSPLPCPAQRLEDQGIYQSKVRELISDNQHRLIVNVNDLRRKNEKRAIRLLNNAFEELFAFQRALKDFVASIDATYAKQYEEFYIGLEGSFGSKHVSPRTLTSCFLSCIVCVEGIVTKCSLIRPKVVRSVHYCPATKKTLERNYTDLTTLVAFPSSSVYPTKDEENNPLETEYGLSVYKDHQTITIQEMPEKAPAGQLPRSVDVILDDDLVDKVKPGDRIQVVGTYRCLPGKKGGYTSGTFRTILIACHVKLMSKEVQPLFSAEDVAKIKKFSKSRSKDIFDQLSRSLAPSIHGHEYIKKAILCMLLGGVEKVLENGSRIRGDINVLLIGDPSVAKSQLLRYVLCTAPRAIPTTGRGSSGVGLTAAVTTDQETGERRLEAGAMVLADRGVVCIDEFDKMSDIDRTAIHEVMEQGRVTISKAGIHARLNARCSVLAAANPVYGRYDQYKTPMENIGLQDSLLSRFDLLFIMLDQMDPEQDREISDHVLRMHRYRAAGEQDGDAMPLGSAVDILATDDPNFILEDQQETPIYEKHDNLLHGTKRKKEKTVSAAFMKKYIHVAKIIKPVLTQEAASHIADEYSRLRSQDSMSSDVARTSPVTARTLETLIRLATAHAKARMSKTIELQDAEDAVELVQYAYFKKVLEKEKKRKKRSEDESETEDEEDQMQDGHEQRKKKRKVDASEGKEGDSYDPYDFSDTEEEMPQVHTPKMPEPQESKEGQKTELTESRLKAFKVALLEVFRAAHAQSVGMNHLTESINQDNESPFSPAEVQAALSKMQDDNQVMVSDDIIFLI</sequence>
<evidence type="ECO:0000256" key="10">
    <source>
        <dbReference type="ARBA" id="ARBA00022806"/>
    </source>
</evidence>
<dbReference type="SMART" id="SM00382">
    <property type="entry name" value="AAA"/>
    <property type="match status" value="1"/>
</dbReference>
<feature type="region of interest" description="Disordered" evidence="21">
    <location>
        <begin position="718"/>
        <end position="795"/>
    </location>
</feature>
<keyword evidence="13 19" id="KW-0238">DNA-binding</keyword>
<comment type="function">
    <text evidence="17">Acts as a component of the MCM2-7 complex (MCM complex) which is the replicative helicase essential for 'once per cell cycle' DNA replication initiation and elongation in eukaryotic cells. Core component of CDC45-MCM-GINS (CMG) helicase, the molecular machine that unwinds template DNA during replication, and around which the replisome is built. The active ATPase sites in the MCM2-7 ring are formed through the interaction surfaces of two neighboring subunits such that a critical structure of a conserved arginine finger motif is provided in trans relative to the ATP-binding site of the Walker A box of the adjacent subunit. The six ATPase active sites, however, are likely to contribute differentially to the complex helicase activity. Required for the entry in S phase and for cell division.</text>
</comment>
<dbReference type="InterPro" id="IPR033762">
    <property type="entry name" value="MCM_OB"/>
</dbReference>
<feature type="transmembrane region" description="Helical" evidence="22">
    <location>
        <begin position="21"/>
        <end position="41"/>
    </location>
</feature>
<protein>
    <recommendedName>
        <fullName evidence="18 20">DNA replication licensing factor MCM3</fullName>
        <ecNumber evidence="4 20">3.6.4.12</ecNumber>
    </recommendedName>
</protein>
<keyword evidence="15" id="KW-0131">Cell cycle</keyword>
<evidence type="ECO:0000256" key="3">
    <source>
        <dbReference type="ARBA" id="ARBA00008010"/>
    </source>
</evidence>
<feature type="compositionally biased region" description="Acidic residues" evidence="21">
    <location>
        <begin position="726"/>
        <end position="737"/>
    </location>
</feature>
<dbReference type="Ensembl" id="ENSSHAT00000014690.2">
    <property type="protein sequence ID" value="ENSSHAP00000014568.2"/>
    <property type="gene ID" value="ENSSHAG00000012437.2"/>
</dbReference>
<keyword evidence="8 19" id="KW-0547">Nucleotide-binding</keyword>
<dbReference type="HOGENOM" id="CLU_000995_6_0_1"/>
<dbReference type="PRINTS" id="PR01657">
    <property type="entry name" value="MCMFAMILY"/>
</dbReference>
<dbReference type="GO" id="GO:0006271">
    <property type="term" value="P:DNA strand elongation involved in DNA replication"/>
    <property type="evidence" value="ECO:0007669"/>
    <property type="project" value="TreeGrafter"/>
</dbReference>
<dbReference type="Gene3D" id="3.30.1640.10">
    <property type="entry name" value="mini-chromosome maintenance (MCM) complex, chain A, domain 1"/>
    <property type="match status" value="1"/>
</dbReference>
<dbReference type="InterPro" id="IPR003593">
    <property type="entry name" value="AAA+_ATPase"/>
</dbReference>
<dbReference type="PANTHER" id="PTHR11630">
    <property type="entry name" value="DNA REPLICATION LICENSING FACTOR MCM FAMILY MEMBER"/>
    <property type="match status" value="1"/>
</dbReference>
<dbReference type="Gene3D" id="3.40.50.300">
    <property type="entry name" value="P-loop containing nucleotide triphosphate hydrolases"/>
    <property type="match status" value="1"/>
</dbReference>
<comment type="subunit">
    <text evidence="20">Component of the MCM2-7 complex.</text>
</comment>
<dbReference type="GO" id="GO:0005524">
    <property type="term" value="F:ATP binding"/>
    <property type="evidence" value="ECO:0007669"/>
    <property type="project" value="UniProtKB-UniRule"/>
</dbReference>
<keyword evidence="12" id="KW-0007">Acetylation</keyword>
<comment type="catalytic activity">
    <reaction evidence="16">
        <text>ATP + H2O = ADP + phosphate + H(+)</text>
        <dbReference type="Rhea" id="RHEA:13065"/>
        <dbReference type="ChEBI" id="CHEBI:15377"/>
        <dbReference type="ChEBI" id="CHEBI:15378"/>
        <dbReference type="ChEBI" id="CHEBI:30616"/>
        <dbReference type="ChEBI" id="CHEBI:43474"/>
        <dbReference type="ChEBI" id="CHEBI:456216"/>
        <dbReference type="EC" id="3.6.4.12"/>
    </reaction>
    <physiologicalReaction direction="left-to-right" evidence="16">
        <dbReference type="Rhea" id="RHEA:13066"/>
    </physiologicalReaction>
</comment>
<dbReference type="FunFam" id="2.20.28.10:FF:000006">
    <property type="entry name" value="DNA helicase"/>
    <property type="match status" value="1"/>
</dbReference>
<dbReference type="PANTHER" id="PTHR11630:SF106">
    <property type="entry name" value="DNA REPLICATION LICENSING FACTOR MCM3"/>
    <property type="match status" value="1"/>
</dbReference>
<dbReference type="GO" id="GO:0000727">
    <property type="term" value="P:double-strand break repair via break-induced replication"/>
    <property type="evidence" value="ECO:0007669"/>
    <property type="project" value="TreeGrafter"/>
</dbReference>
<dbReference type="Gene3D" id="2.40.50.140">
    <property type="entry name" value="Nucleic acid-binding proteins"/>
    <property type="match status" value="1"/>
</dbReference>
<dbReference type="PRINTS" id="PR01659">
    <property type="entry name" value="MCMPROTEIN3"/>
</dbReference>
<gene>
    <name evidence="24" type="primary">MCM3</name>
</gene>
<evidence type="ECO:0000259" key="23">
    <source>
        <dbReference type="PROSITE" id="PS50051"/>
    </source>
</evidence>
<dbReference type="InterPro" id="IPR031327">
    <property type="entry name" value="MCM"/>
</dbReference>
<evidence type="ECO:0000256" key="1">
    <source>
        <dbReference type="ARBA" id="ARBA00004123"/>
    </source>
</evidence>
<evidence type="ECO:0000313" key="25">
    <source>
        <dbReference type="Proteomes" id="UP000007648"/>
    </source>
</evidence>
<dbReference type="InterPro" id="IPR008046">
    <property type="entry name" value="Mcm3"/>
</dbReference>
<dbReference type="Proteomes" id="UP000007648">
    <property type="component" value="Unassembled WGS sequence"/>
</dbReference>
<dbReference type="Pfam" id="PF17855">
    <property type="entry name" value="MCM_lid"/>
    <property type="match status" value="1"/>
</dbReference>
<evidence type="ECO:0000256" key="8">
    <source>
        <dbReference type="ARBA" id="ARBA00022741"/>
    </source>
</evidence>
<dbReference type="GO" id="GO:0048471">
    <property type="term" value="C:perinuclear region of cytoplasm"/>
    <property type="evidence" value="ECO:0007669"/>
    <property type="project" value="Ensembl"/>
</dbReference>
<keyword evidence="25" id="KW-1185">Reference proteome</keyword>
<dbReference type="PROSITE" id="PS00847">
    <property type="entry name" value="MCM_1"/>
    <property type="match status" value="1"/>
</dbReference>
<dbReference type="InParanoid" id="G3WGL3"/>